<evidence type="ECO:0000313" key="1">
    <source>
        <dbReference type="EMBL" id="KAJ1137216.1"/>
    </source>
</evidence>
<dbReference type="AlphaFoldDB" id="A0AAV7QCM7"/>
<gene>
    <name evidence="1" type="ORF">NDU88_003629</name>
</gene>
<dbReference type="Proteomes" id="UP001066276">
    <property type="component" value="Chromosome 6"/>
</dbReference>
<proteinExistence type="predicted"/>
<keyword evidence="2" id="KW-1185">Reference proteome</keyword>
<organism evidence="1 2">
    <name type="scientific">Pleurodeles waltl</name>
    <name type="common">Iberian ribbed newt</name>
    <dbReference type="NCBI Taxonomy" id="8319"/>
    <lineage>
        <taxon>Eukaryota</taxon>
        <taxon>Metazoa</taxon>
        <taxon>Chordata</taxon>
        <taxon>Craniata</taxon>
        <taxon>Vertebrata</taxon>
        <taxon>Euteleostomi</taxon>
        <taxon>Amphibia</taxon>
        <taxon>Batrachia</taxon>
        <taxon>Caudata</taxon>
        <taxon>Salamandroidea</taxon>
        <taxon>Salamandridae</taxon>
        <taxon>Pleurodelinae</taxon>
        <taxon>Pleurodeles</taxon>
    </lineage>
</organism>
<evidence type="ECO:0000313" key="2">
    <source>
        <dbReference type="Proteomes" id="UP001066276"/>
    </source>
</evidence>
<dbReference type="EMBL" id="JANPWB010000010">
    <property type="protein sequence ID" value="KAJ1137216.1"/>
    <property type="molecule type" value="Genomic_DNA"/>
</dbReference>
<protein>
    <submittedName>
        <fullName evidence="1">Uncharacterized protein</fullName>
    </submittedName>
</protein>
<reference evidence="1" key="1">
    <citation type="journal article" date="2022" name="bioRxiv">
        <title>Sequencing and chromosome-scale assembly of the giantPleurodeles waltlgenome.</title>
        <authorList>
            <person name="Brown T."/>
            <person name="Elewa A."/>
            <person name="Iarovenko S."/>
            <person name="Subramanian E."/>
            <person name="Araus A.J."/>
            <person name="Petzold A."/>
            <person name="Susuki M."/>
            <person name="Suzuki K.-i.T."/>
            <person name="Hayashi T."/>
            <person name="Toyoda A."/>
            <person name="Oliveira C."/>
            <person name="Osipova E."/>
            <person name="Leigh N.D."/>
            <person name="Simon A."/>
            <person name="Yun M.H."/>
        </authorList>
    </citation>
    <scope>NUCLEOTIDE SEQUENCE</scope>
    <source>
        <strain evidence="1">20211129_DDA</strain>
        <tissue evidence="1">Liver</tissue>
    </source>
</reference>
<name>A0AAV7QCM7_PLEWA</name>
<comment type="caution">
    <text evidence="1">The sequence shown here is derived from an EMBL/GenBank/DDBJ whole genome shotgun (WGS) entry which is preliminary data.</text>
</comment>
<sequence length="148" mass="16005">MSKGEPACVLQCPWGMNRHHLWHQLSEEVTPCSKEPGAGAGAPEAPQVGGVYCVCRRWVRPPKSQRKHSEEAKEGRVLPVVAVPCSRAATRTTLHMGRSPLEIGPCPLASQVESGYGLVRKTKGTNIRSKGVPPEALQELGEMAGKLY</sequence>
<accession>A0AAV7QCM7</accession>